<sequence length="273" mass="29914">MAPLNVGLMGYGFSTKSFHLPFILPNPDLNVYAFLQRAEAPSNPSGVEPGKHCTVDYPKAKHYRTPDDGWTSPDYEPGNGMLYGLGSHTIDQALLLFGRPKSVTAFYRSLRGVESKTDDTFTVILQYGGELKHLVVTVKTTVVSPMKLPLKFLVRGYKGSFVKYGEDLQESQVAKGMKATDSGFGIEDSESYGVLTTTEEFDGKSQKQDEASGRFVGSYPSEKGDYVGFYTDLVAAIHGKGELKVKPEQSRDGIRIIELARESADKGVTVPFS</sequence>
<proteinExistence type="predicted"/>
<gene>
    <name evidence="1" type="ORF">M8818_006235</name>
</gene>
<evidence type="ECO:0000313" key="2">
    <source>
        <dbReference type="Proteomes" id="UP001320706"/>
    </source>
</evidence>
<reference evidence="1" key="1">
    <citation type="submission" date="2024-02" db="EMBL/GenBank/DDBJ databases">
        <title>Metagenome Assembled Genome of Zalaria obscura JY119.</title>
        <authorList>
            <person name="Vighnesh L."/>
            <person name="Jagadeeshwari U."/>
            <person name="Venkata Ramana C."/>
            <person name="Sasikala C."/>
        </authorList>
    </citation>
    <scope>NUCLEOTIDE SEQUENCE</scope>
    <source>
        <strain evidence="1">JY119</strain>
    </source>
</reference>
<dbReference type="Proteomes" id="UP001320706">
    <property type="component" value="Unassembled WGS sequence"/>
</dbReference>
<organism evidence="1 2">
    <name type="scientific">Zalaria obscura</name>
    <dbReference type="NCBI Taxonomy" id="2024903"/>
    <lineage>
        <taxon>Eukaryota</taxon>
        <taxon>Fungi</taxon>
        <taxon>Dikarya</taxon>
        <taxon>Ascomycota</taxon>
        <taxon>Pezizomycotina</taxon>
        <taxon>Dothideomycetes</taxon>
        <taxon>Dothideomycetidae</taxon>
        <taxon>Dothideales</taxon>
        <taxon>Zalariaceae</taxon>
        <taxon>Zalaria</taxon>
    </lineage>
</organism>
<evidence type="ECO:0000313" key="1">
    <source>
        <dbReference type="EMBL" id="KAK8200916.1"/>
    </source>
</evidence>
<protein>
    <submittedName>
        <fullName evidence="1">Uncharacterized protein</fullName>
    </submittedName>
</protein>
<dbReference type="EMBL" id="JAMKPW020000038">
    <property type="protein sequence ID" value="KAK8200916.1"/>
    <property type="molecule type" value="Genomic_DNA"/>
</dbReference>
<accession>A0ACC3S800</accession>
<comment type="caution">
    <text evidence="1">The sequence shown here is derived from an EMBL/GenBank/DDBJ whole genome shotgun (WGS) entry which is preliminary data.</text>
</comment>
<keyword evidence="2" id="KW-1185">Reference proteome</keyword>
<name>A0ACC3S800_9PEZI</name>